<evidence type="ECO:0000313" key="4">
    <source>
        <dbReference type="Proteomes" id="UP001221838"/>
    </source>
</evidence>
<gene>
    <name evidence="3" type="ORF">POL68_28260</name>
</gene>
<protein>
    <recommendedName>
        <fullName evidence="5">Lipoprotein</fullName>
    </recommendedName>
</protein>
<comment type="caution">
    <text evidence="3">The sequence shown here is derived from an EMBL/GenBank/DDBJ whole genome shotgun (WGS) entry which is preliminary data.</text>
</comment>
<proteinExistence type="predicted"/>
<keyword evidence="4" id="KW-1185">Reference proteome</keyword>
<dbReference type="Proteomes" id="UP001221838">
    <property type="component" value="Unassembled WGS sequence"/>
</dbReference>
<evidence type="ECO:0008006" key="5">
    <source>
        <dbReference type="Google" id="ProtNLM"/>
    </source>
</evidence>
<organism evidence="3 4">
    <name type="scientific">Stigmatella ashevillensis</name>
    <dbReference type="NCBI Taxonomy" id="2995309"/>
    <lineage>
        <taxon>Bacteria</taxon>
        <taxon>Pseudomonadati</taxon>
        <taxon>Myxococcota</taxon>
        <taxon>Myxococcia</taxon>
        <taxon>Myxococcales</taxon>
        <taxon>Cystobacterineae</taxon>
        <taxon>Archangiaceae</taxon>
        <taxon>Stigmatella</taxon>
    </lineage>
</organism>
<sequence>MFGTRGFARRTERAASRKGTGVMHRLHMWAVLAMLGSLVGGVGFSCARQEEPPSANEREARSQVLKNLMASRERLPEPEALNVQRRNLEVEVQGGAAAGDAGRPLPTANISGTVEWVGDDELLFRDDAGQEQEVRIQEDTLYVEDGREVSRWSVGQGAEVRVRYDEEQGEWVAREVELLRRASDVKVPLEKERGRAPDESRPLGIQR</sequence>
<evidence type="ECO:0000256" key="2">
    <source>
        <dbReference type="SAM" id="Phobius"/>
    </source>
</evidence>
<reference evidence="3 4" key="1">
    <citation type="submission" date="2022-11" db="EMBL/GenBank/DDBJ databases">
        <title>Minimal conservation of predation-associated metabolite biosynthetic gene clusters underscores biosynthetic potential of Myxococcota including descriptions for ten novel species: Archangium lansinium sp. nov., Myxococcus landrumus sp. nov., Nannocystis bai.</title>
        <authorList>
            <person name="Ahearne A."/>
            <person name="Stevens C."/>
            <person name="Dowd S."/>
        </authorList>
    </citation>
    <scope>NUCLEOTIDE SEQUENCE [LARGE SCALE GENOMIC DNA]</scope>
    <source>
        <strain evidence="3 4">NCWAL01</strain>
    </source>
</reference>
<feature type="region of interest" description="Disordered" evidence="1">
    <location>
        <begin position="187"/>
        <end position="207"/>
    </location>
</feature>
<keyword evidence="2" id="KW-0472">Membrane</keyword>
<keyword evidence="2" id="KW-1133">Transmembrane helix</keyword>
<evidence type="ECO:0000256" key="1">
    <source>
        <dbReference type="SAM" id="MobiDB-lite"/>
    </source>
</evidence>
<accession>A0ABT5DFE6</accession>
<feature type="transmembrane region" description="Helical" evidence="2">
    <location>
        <begin position="26"/>
        <end position="44"/>
    </location>
</feature>
<keyword evidence="2" id="KW-0812">Transmembrane</keyword>
<dbReference type="EMBL" id="JAQNDM010000002">
    <property type="protein sequence ID" value="MDC0712390.1"/>
    <property type="molecule type" value="Genomic_DNA"/>
</dbReference>
<feature type="compositionally biased region" description="Basic and acidic residues" evidence="1">
    <location>
        <begin position="187"/>
        <end position="201"/>
    </location>
</feature>
<name>A0ABT5DFE6_9BACT</name>
<evidence type="ECO:0000313" key="3">
    <source>
        <dbReference type="EMBL" id="MDC0712390.1"/>
    </source>
</evidence>
<dbReference type="RefSeq" id="WP_272142501.1">
    <property type="nucleotide sequence ID" value="NZ_JAQNDM010000002.1"/>
</dbReference>